<evidence type="ECO:0000259" key="3">
    <source>
        <dbReference type="Pfam" id="PF13474"/>
    </source>
</evidence>
<sequence length="275" mass="30847">MDESDHYSLHPFVIASGAAIFCCVCTFWALRSNPGGVFWQLKRTKFCRAGDISAGDCDGHCVDENMALGDKKAVVVERQGGASMMELLVPEITIHALSYLDYTSLCRLSMTNSAMRSAANDDGAWKALYHKDFTVEQDNINPSNGWKAYYATTKAVVTANAEFYNIIRERSFPDMSQFWLNADYVNCIHASGELFTGYNAVLESWALAFNWGQGGGQGIDLQVRNVRARILGSMAWVTMNAYVDLDMGSFHVTNIYEFHHGQWYMVHHHSSMMLN</sequence>
<feature type="domain" description="F-box" evidence="2">
    <location>
        <begin position="90"/>
        <end position="130"/>
    </location>
</feature>
<comment type="caution">
    <text evidence="4">The sequence shown here is derived from an EMBL/GenBank/DDBJ whole genome shotgun (WGS) entry which is preliminary data.</text>
</comment>
<evidence type="ECO:0000313" key="4">
    <source>
        <dbReference type="EMBL" id="KAG6473000.1"/>
    </source>
</evidence>
<keyword evidence="5" id="KW-1185">Reference proteome</keyword>
<keyword evidence="1" id="KW-1133">Transmembrane helix</keyword>
<dbReference type="EMBL" id="JACMSC010000019">
    <property type="protein sequence ID" value="KAG6473000.1"/>
    <property type="molecule type" value="Genomic_DNA"/>
</dbReference>
<accession>A0A8J5ESG5</accession>
<keyword evidence="1" id="KW-0812">Transmembrane</keyword>
<evidence type="ECO:0000259" key="2">
    <source>
        <dbReference type="Pfam" id="PF12937"/>
    </source>
</evidence>
<gene>
    <name evidence="4" type="ORF">ZIOFF_066907</name>
</gene>
<dbReference type="InterPro" id="IPR044260">
    <property type="entry name" value="SKIP8-like"/>
</dbReference>
<dbReference type="PANTHER" id="PTHR47124:SF1">
    <property type="entry name" value="F-BOX PROTEIN SKIP8"/>
    <property type="match status" value="1"/>
</dbReference>
<dbReference type="InterPro" id="IPR001810">
    <property type="entry name" value="F-box_dom"/>
</dbReference>
<name>A0A8J5ESG5_ZINOF</name>
<reference evidence="4 5" key="1">
    <citation type="submission" date="2020-08" db="EMBL/GenBank/DDBJ databases">
        <title>Plant Genome Project.</title>
        <authorList>
            <person name="Zhang R.-G."/>
        </authorList>
    </citation>
    <scope>NUCLEOTIDE SEQUENCE [LARGE SCALE GENOMIC DNA]</scope>
    <source>
        <tissue evidence="4">Rhizome</tissue>
    </source>
</reference>
<proteinExistence type="predicted"/>
<keyword evidence="1" id="KW-0472">Membrane</keyword>
<feature type="transmembrane region" description="Helical" evidence="1">
    <location>
        <begin position="12"/>
        <end position="30"/>
    </location>
</feature>
<evidence type="ECO:0000313" key="5">
    <source>
        <dbReference type="Proteomes" id="UP000734854"/>
    </source>
</evidence>
<dbReference type="Proteomes" id="UP000734854">
    <property type="component" value="Unassembled WGS sequence"/>
</dbReference>
<dbReference type="PANTHER" id="PTHR47124">
    <property type="entry name" value="F-BOX PROTEIN SKIP8"/>
    <property type="match status" value="1"/>
</dbReference>
<evidence type="ECO:0008006" key="6">
    <source>
        <dbReference type="Google" id="ProtNLM"/>
    </source>
</evidence>
<evidence type="ECO:0000256" key="1">
    <source>
        <dbReference type="SAM" id="Phobius"/>
    </source>
</evidence>
<dbReference type="CDD" id="cd22117">
    <property type="entry name" value="F-box_FBXL4"/>
    <property type="match status" value="1"/>
</dbReference>
<dbReference type="AlphaFoldDB" id="A0A8J5ESG5"/>
<organism evidence="4 5">
    <name type="scientific">Zingiber officinale</name>
    <name type="common">Ginger</name>
    <name type="synonym">Amomum zingiber</name>
    <dbReference type="NCBI Taxonomy" id="94328"/>
    <lineage>
        <taxon>Eukaryota</taxon>
        <taxon>Viridiplantae</taxon>
        <taxon>Streptophyta</taxon>
        <taxon>Embryophyta</taxon>
        <taxon>Tracheophyta</taxon>
        <taxon>Spermatophyta</taxon>
        <taxon>Magnoliopsida</taxon>
        <taxon>Liliopsida</taxon>
        <taxon>Zingiberales</taxon>
        <taxon>Zingiberaceae</taxon>
        <taxon>Zingiber</taxon>
    </lineage>
</organism>
<protein>
    <recommendedName>
        <fullName evidence="6">F-box protein SKIP8</fullName>
    </recommendedName>
</protein>
<dbReference type="OrthoDB" id="1901658at2759"/>
<dbReference type="Pfam" id="PF12937">
    <property type="entry name" value="F-box-like"/>
    <property type="match status" value="1"/>
</dbReference>
<dbReference type="InterPro" id="IPR037401">
    <property type="entry name" value="SnoaL-like"/>
</dbReference>
<dbReference type="Pfam" id="PF13474">
    <property type="entry name" value="SnoaL_3"/>
    <property type="match status" value="1"/>
</dbReference>
<feature type="domain" description="SnoaL-like" evidence="3">
    <location>
        <begin position="156"/>
        <end position="274"/>
    </location>
</feature>